<dbReference type="GO" id="GO:0005549">
    <property type="term" value="F:odorant binding"/>
    <property type="evidence" value="ECO:0007669"/>
    <property type="project" value="InterPro"/>
</dbReference>
<dbReference type="EMBL" id="KZ150030">
    <property type="protein sequence ID" value="PZC74746.1"/>
    <property type="molecule type" value="Genomic_DNA"/>
</dbReference>
<dbReference type="GO" id="GO:0005615">
    <property type="term" value="C:extracellular space"/>
    <property type="evidence" value="ECO:0007669"/>
    <property type="project" value="TreeGrafter"/>
</dbReference>
<name>A0A2W1BPE8_HELAM</name>
<keyword evidence="4" id="KW-1185">Reference proteome</keyword>
<dbReference type="GO" id="GO:0007608">
    <property type="term" value="P:sensory perception of smell"/>
    <property type="evidence" value="ECO:0007669"/>
    <property type="project" value="TreeGrafter"/>
</dbReference>
<dbReference type="Pfam" id="PF01395">
    <property type="entry name" value="PBP_GOBP"/>
    <property type="match status" value="1"/>
</dbReference>
<proteinExistence type="predicted"/>
<evidence type="ECO:0000313" key="4">
    <source>
        <dbReference type="Proteomes" id="UP000249218"/>
    </source>
</evidence>
<dbReference type="Proteomes" id="UP000249218">
    <property type="component" value="Unassembled WGS sequence"/>
</dbReference>
<dbReference type="PANTHER" id="PTHR11857">
    <property type="entry name" value="ODORANT BINDING PROTEIN-RELATED"/>
    <property type="match status" value="1"/>
</dbReference>
<dbReference type="Gene3D" id="1.10.238.20">
    <property type="entry name" value="Pheromone/general odorant binding protein domain"/>
    <property type="match status" value="1"/>
</dbReference>
<keyword evidence="1 2" id="KW-0732">Signal</keyword>
<reference evidence="3 4" key="1">
    <citation type="journal article" date="2017" name="BMC Biol.">
        <title>Genomic innovations, transcriptional plasticity and gene loss underlying the evolution and divergence of two highly polyphagous and invasive Helicoverpa pest species.</title>
        <authorList>
            <person name="Pearce S.L."/>
            <person name="Clarke D.F."/>
            <person name="East P.D."/>
            <person name="Elfekih S."/>
            <person name="Gordon K.H."/>
            <person name="Jermiin L.S."/>
            <person name="McGaughran A."/>
            <person name="Oakeshott J.G."/>
            <person name="Papanikolaou A."/>
            <person name="Perera O.P."/>
            <person name="Rane R.V."/>
            <person name="Richards S."/>
            <person name="Tay W.T."/>
            <person name="Walsh T.K."/>
            <person name="Anderson A."/>
            <person name="Anderson C.J."/>
            <person name="Asgari S."/>
            <person name="Board P.G."/>
            <person name="Bretschneider A."/>
            <person name="Campbell P.M."/>
            <person name="Chertemps T."/>
            <person name="Christeller J.T."/>
            <person name="Coppin C.W."/>
            <person name="Downes S.J."/>
            <person name="Duan G."/>
            <person name="Farnsworth C.A."/>
            <person name="Good R.T."/>
            <person name="Han L.B."/>
            <person name="Han Y.C."/>
            <person name="Hatje K."/>
            <person name="Horne I."/>
            <person name="Huang Y.P."/>
            <person name="Hughes D.S."/>
            <person name="Jacquin-Joly E."/>
            <person name="James W."/>
            <person name="Jhangiani S."/>
            <person name="Kollmar M."/>
            <person name="Kuwar S.S."/>
            <person name="Li S."/>
            <person name="Liu N.Y."/>
            <person name="Maibeche M.T."/>
            <person name="Miller J.R."/>
            <person name="Montagne N."/>
            <person name="Perry T."/>
            <person name="Qu J."/>
            <person name="Song S.V."/>
            <person name="Sutton G.G."/>
            <person name="Vogel H."/>
            <person name="Walenz B.P."/>
            <person name="Xu W."/>
            <person name="Zhang H.J."/>
            <person name="Zou Z."/>
            <person name="Batterham P."/>
            <person name="Edwards O.R."/>
            <person name="Feyereisen R."/>
            <person name="Gibbs R.A."/>
            <person name="Heckel D.G."/>
            <person name="McGrath A."/>
            <person name="Robin C."/>
            <person name="Scherer S.E."/>
            <person name="Worley K.C."/>
            <person name="Wu Y.D."/>
        </authorList>
    </citation>
    <scope>NUCLEOTIDE SEQUENCE [LARGE SCALE GENOMIC DNA]</scope>
    <source>
        <strain evidence="3">Harm_GR_Male_#8</strain>
        <tissue evidence="3">Whole organism</tissue>
    </source>
</reference>
<dbReference type="SMART" id="SM00708">
    <property type="entry name" value="PhBP"/>
    <property type="match status" value="1"/>
</dbReference>
<protein>
    <submittedName>
        <fullName evidence="3">Uncharacterized protein</fullName>
    </submittedName>
</protein>
<dbReference type="OrthoDB" id="8014875at2759"/>
<accession>A0A2W1BPE8</accession>
<organism evidence="3 4">
    <name type="scientific">Helicoverpa armigera</name>
    <name type="common">Cotton bollworm</name>
    <name type="synonym">Heliothis armigera</name>
    <dbReference type="NCBI Taxonomy" id="29058"/>
    <lineage>
        <taxon>Eukaryota</taxon>
        <taxon>Metazoa</taxon>
        <taxon>Ecdysozoa</taxon>
        <taxon>Arthropoda</taxon>
        <taxon>Hexapoda</taxon>
        <taxon>Insecta</taxon>
        <taxon>Pterygota</taxon>
        <taxon>Neoptera</taxon>
        <taxon>Endopterygota</taxon>
        <taxon>Lepidoptera</taxon>
        <taxon>Glossata</taxon>
        <taxon>Ditrysia</taxon>
        <taxon>Noctuoidea</taxon>
        <taxon>Noctuidae</taxon>
        <taxon>Heliothinae</taxon>
        <taxon>Helicoverpa</taxon>
    </lineage>
</organism>
<feature type="chain" id="PRO_5016023748" evidence="2">
    <location>
        <begin position="22"/>
        <end position="162"/>
    </location>
</feature>
<dbReference type="SUPFAM" id="SSF47565">
    <property type="entry name" value="Insect pheromone/odorant-binding proteins"/>
    <property type="match status" value="1"/>
</dbReference>
<gene>
    <name evidence="3" type="primary">HaOG200804</name>
    <name evidence="3" type="ORF">B5X24_HaOG200804</name>
</gene>
<dbReference type="AlphaFoldDB" id="A0A2W1BPE8"/>
<dbReference type="InterPro" id="IPR006170">
    <property type="entry name" value="PBP/GOBP"/>
</dbReference>
<feature type="signal peptide" evidence="2">
    <location>
        <begin position="1"/>
        <end position="21"/>
    </location>
</feature>
<sequence length="162" mass="17814">MSKFTFLVLCVVAVSLTKVHASDEDKAKLHEALKPLVEECMKEHEVSLDDLKAAKEAKSADGVKPCFLACVYKKAEVLNDKGEFDADHALEKLKEFVSDEDVLAKVAEVGNTCKAVNDKAVSDGDAGCERAALLTACFLEHKAEVKPIRALLFPWGHHHHHH</sequence>
<evidence type="ECO:0000313" key="3">
    <source>
        <dbReference type="EMBL" id="PZC74746.1"/>
    </source>
</evidence>
<dbReference type="CDD" id="cd23992">
    <property type="entry name" value="PBP_GOBP"/>
    <property type="match status" value="1"/>
</dbReference>
<evidence type="ECO:0000256" key="1">
    <source>
        <dbReference type="ARBA" id="ARBA00022729"/>
    </source>
</evidence>
<evidence type="ECO:0000256" key="2">
    <source>
        <dbReference type="SAM" id="SignalP"/>
    </source>
</evidence>
<dbReference type="InterPro" id="IPR036728">
    <property type="entry name" value="PBP_GOBP_sf"/>
</dbReference>